<protein>
    <submittedName>
        <fullName evidence="1">Uncharacterized protein</fullName>
    </submittedName>
</protein>
<evidence type="ECO:0000313" key="2">
    <source>
        <dbReference type="Proteomes" id="UP000824120"/>
    </source>
</evidence>
<organism evidence="1 2">
    <name type="scientific">Solanum commersonii</name>
    <name type="common">Commerson's wild potato</name>
    <name type="synonym">Commerson's nightshade</name>
    <dbReference type="NCBI Taxonomy" id="4109"/>
    <lineage>
        <taxon>Eukaryota</taxon>
        <taxon>Viridiplantae</taxon>
        <taxon>Streptophyta</taxon>
        <taxon>Embryophyta</taxon>
        <taxon>Tracheophyta</taxon>
        <taxon>Spermatophyta</taxon>
        <taxon>Magnoliopsida</taxon>
        <taxon>eudicotyledons</taxon>
        <taxon>Gunneridae</taxon>
        <taxon>Pentapetalae</taxon>
        <taxon>asterids</taxon>
        <taxon>lamiids</taxon>
        <taxon>Solanales</taxon>
        <taxon>Solanaceae</taxon>
        <taxon>Solanoideae</taxon>
        <taxon>Solaneae</taxon>
        <taxon>Solanum</taxon>
    </lineage>
</organism>
<comment type="caution">
    <text evidence="1">The sequence shown here is derived from an EMBL/GenBank/DDBJ whole genome shotgun (WGS) entry which is preliminary data.</text>
</comment>
<reference evidence="1 2" key="1">
    <citation type="submission" date="2020-09" db="EMBL/GenBank/DDBJ databases">
        <title>De no assembly of potato wild relative species, Solanum commersonii.</title>
        <authorList>
            <person name="Cho K."/>
        </authorList>
    </citation>
    <scope>NUCLEOTIDE SEQUENCE [LARGE SCALE GENOMIC DNA]</scope>
    <source>
        <strain evidence="1">LZ3.2</strain>
        <tissue evidence="1">Leaf</tissue>
    </source>
</reference>
<accession>A0A9J5XEL8</accession>
<keyword evidence="2" id="KW-1185">Reference proteome</keyword>
<dbReference type="Proteomes" id="UP000824120">
    <property type="component" value="Chromosome 9"/>
</dbReference>
<evidence type="ECO:0000313" key="1">
    <source>
        <dbReference type="EMBL" id="KAG5586071.1"/>
    </source>
</evidence>
<proteinExistence type="predicted"/>
<dbReference type="AlphaFoldDB" id="A0A9J5XEL8"/>
<sequence length="65" mass="7515">MYTYQKNEISRFLNANKIFQDLDAAFLNKQSIRVDNNSQQVSYHYNANASEQPKFGEVLALEANN</sequence>
<gene>
    <name evidence="1" type="ORF">H5410_046505</name>
</gene>
<name>A0A9J5XEL8_SOLCO</name>
<dbReference type="EMBL" id="JACXVP010000009">
    <property type="protein sequence ID" value="KAG5586071.1"/>
    <property type="molecule type" value="Genomic_DNA"/>
</dbReference>